<protein>
    <recommendedName>
        <fullName evidence="8">TIGR00267 family protein</fullName>
    </recommendedName>
</protein>
<keyword evidence="3 5" id="KW-1133">Transmembrane helix</keyword>
<comment type="subcellular location">
    <subcellularLocation>
        <location evidence="1">Endomembrane system</location>
        <topology evidence="1">Multi-pass membrane protein</topology>
    </subcellularLocation>
</comment>
<name>K9F1T0_9ACTO</name>
<evidence type="ECO:0000256" key="1">
    <source>
        <dbReference type="ARBA" id="ARBA00004127"/>
    </source>
</evidence>
<accession>K9F1T0</accession>
<gene>
    <name evidence="6" type="ORF">HMPREF9233_00750</name>
</gene>
<dbReference type="PATRIC" id="fig|883066.3.peg.776"/>
<keyword evidence="7" id="KW-1185">Reference proteome</keyword>
<evidence type="ECO:0000313" key="6">
    <source>
        <dbReference type="EMBL" id="EKU95385.1"/>
    </source>
</evidence>
<feature type="transmembrane region" description="Helical" evidence="5">
    <location>
        <begin position="142"/>
        <end position="168"/>
    </location>
</feature>
<evidence type="ECO:0000256" key="2">
    <source>
        <dbReference type="ARBA" id="ARBA00022692"/>
    </source>
</evidence>
<evidence type="ECO:0008006" key="8">
    <source>
        <dbReference type="Google" id="ProtNLM"/>
    </source>
</evidence>
<dbReference type="Proteomes" id="UP000009888">
    <property type="component" value="Unassembled WGS sequence"/>
</dbReference>
<evidence type="ECO:0000256" key="3">
    <source>
        <dbReference type="ARBA" id="ARBA00022989"/>
    </source>
</evidence>
<feature type="transmembrane region" description="Helical" evidence="5">
    <location>
        <begin position="174"/>
        <end position="195"/>
    </location>
</feature>
<comment type="caution">
    <text evidence="6">The sequence shown here is derived from an EMBL/GenBank/DDBJ whole genome shotgun (WGS) entry which is preliminary data.</text>
</comment>
<organism evidence="6 7">
    <name type="scientific">Actinobaculum massiliense ACS-171-V-Col2</name>
    <dbReference type="NCBI Taxonomy" id="883066"/>
    <lineage>
        <taxon>Bacteria</taxon>
        <taxon>Bacillati</taxon>
        <taxon>Actinomycetota</taxon>
        <taxon>Actinomycetes</taxon>
        <taxon>Actinomycetales</taxon>
        <taxon>Actinomycetaceae</taxon>
        <taxon>Actinobaculum</taxon>
    </lineage>
</organism>
<keyword evidence="2 5" id="KW-0812">Transmembrane</keyword>
<dbReference type="HOGENOM" id="CLU_038957_3_1_11"/>
<feature type="transmembrane region" description="Helical" evidence="5">
    <location>
        <begin position="207"/>
        <end position="231"/>
    </location>
</feature>
<keyword evidence="4 5" id="KW-0472">Membrane</keyword>
<dbReference type="InterPro" id="IPR008217">
    <property type="entry name" value="Ccc1_fam"/>
</dbReference>
<dbReference type="GO" id="GO:0012505">
    <property type="term" value="C:endomembrane system"/>
    <property type="evidence" value="ECO:0007669"/>
    <property type="project" value="UniProtKB-SubCell"/>
</dbReference>
<proteinExistence type="predicted"/>
<evidence type="ECO:0000256" key="4">
    <source>
        <dbReference type="ARBA" id="ARBA00023136"/>
    </source>
</evidence>
<dbReference type="GO" id="GO:0030026">
    <property type="term" value="P:intracellular manganese ion homeostasis"/>
    <property type="evidence" value="ECO:0007669"/>
    <property type="project" value="InterPro"/>
</dbReference>
<feature type="transmembrane region" description="Helical" evidence="5">
    <location>
        <begin position="95"/>
        <end position="121"/>
    </location>
</feature>
<sequence>MGTGVDNQLRCAGCGILGYLQRSTTAHVRAHVHTRGHLLRDNSARVAGDNSAKTEALDHEGVNRLRAGVLGANDGIVSTAAVVLGVAGASSSSGAIAIAGFAALIGGAISMALGEYVSVASQRDSERAALRREGKTVQNRELVSPLGAALASFFSFIVGALVPLLAVIVPPVELRIPIAFAATLIALATTGYVSARIGGSRPFRPTFRVTLGGFLGLGATFLIGYLFGVIVA</sequence>
<feature type="transmembrane region" description="Helical" evidence="5">
    <location>
        <begin position="67"/>
        <end position="89"/>
    </location>
</feature>
<dbReference type="eggNOG" id="COG1814">
    <property type="taxonomic scope" value="Bacteria"/>
</dbReference>
<dbReference type="PANTHER" id="PTHR31851">
    <property type="entry name" value="FE(2+)/MN(2+) TRANSPORTER PCL1"/>
    <property type="match status" value="1"/>
</dbReference>
<evidence type="ECO:0000313" key="7">
    <source>
        <dbReference type="Proteomes" id="UP000009888"/>
    </source>
</evidence>
<reference evidence="6 7" key="1">
    <citation type="submission" date="2012-09" db="EMBL/GenBank/DDBJ databases">
        <title>The Genome Sequence of Actinobaculum massiliae ACS-171-V-COL2.</title>
        <authorList>
            <consortium name="The Broad Institute Genome Sequencing Platform"/>
            <person name="Earl A."/>
            <person name="Ward D."/>
            <person name="Feldgarden M."/>
            <person name="Gevers D."/>
            <person name="Saerens B."/>
            <person name="Vaneechoutte M."/>
            <person name="Walker B."/>
            <person name="Young S.K."/>
            <person name="Zeng Q."/>
            <person name="Gargeya S."/>
            <person name="Fitzgerald M."/>
            <person name="Haas B."/>
            <person name="Abouelleil A."/>
            <person name="Alvarado L."/>
            <person name="Arachchi H.M."/>
            <person name="Berlin A."/>
            <person name="Chapman S.B."/>
            <person name="Goldberg J."/>
            <person name="Griggs A."/>
            <person name="Gujja S."/>
            <person name="Hansen M."/>
            <person name="Howarth C."/>
            <person name="Imamovic A."/>
            <person name="Larimer J."/>
            <person name="McCowen C."/>
            <person name="Montmayeur A."/>
            <person name="Murphy C."/>
            <person name="Neiman D."/>
            <person name="Pearson M."/>
            <person name="Priest M."/>
            <person name="Roberts A."/>
            <person name="Saif S."/>
            <person name="Shea T."/>
            <person name="Sisk P."/>
            <person name="Sykes S."/>
            <person name="Wortman J."/>
            <person name="Nusbaum C."/>
            <person name="Birren B."/>
        </authorList>
    </citation>
    <scope>NUCLEOTIDE SEQUENCE [LARGE SCALE GENOMIC DNA]</scope>
    <source>
        <strain evidence="7">ACS-171-V-Col2</strain>
    </source>
</reference>
<dbReference type="EMBL" id="AGWL01000003">
    <property type="protein sequence ID" value="EKU95385.1"/>
    <property type="molecule type" value="Genomic_DNA"/>
</dbReference>
<dbReference type="Pfam" id="PF01988">
    <property type="entry name" value="VIT1"/>
    <property type="match status" value="1"/>
</dbReference>
<dbReference type="AlphaFoldDB" id="K9F1T0"/>
<evidence type="ECO:0000256" key="5">
    <source>
        <dbReference type="SAM" id="Phobius"/>
    </source>
</evidence>
<dbReference type="GO" id="GO:0005384">
    <property type="term" value="F:manganese ion transmembrane transporter activity"/>
    <property type="evidence" value="ECO:0007669"/>
    <property type="project" value="InterPro"/>
</dbReference>